<evidence type="ECO:0000259" key="2">
    <source>
        <dbReference type="Pfam" id="PF00496"/>
    </source>
</evidence>
<reference evidence="4" key="1">
    <citation type="journal article" date="2019" name="Int. J. Syst. Evol. Microbiol.">
        <title>The Global Catalogue of Microorganisms (GCM) 10K type strain sequencing project: providing services to taxonomists for standard genome sequencing and annotation.</title>
        <authorList>
            <consortium name="The Broad Institute Genomics Platform"/>
            <consortium name="The Broad Institute Genome Sequencing Center for Infectious Disease"/>
            <person name="Wu L."/>
            <person name="Ma J."/>
        </authorList>
    </citation>
    <scope>NUCLEOTIDE SEQUENCE [LARGE SCALE GENOMIC DNA]</scope>
    <source>
        <strain evidence="4">CCM 7855</strain>
    </source>
</reference>
<keyword evidence="1" id="KW-0732">Signal</keyword>
<evidence type="ECO:0000313" key="4">
    <source>
        <dbReference type="Proteomes" id="UP000632454"/>
    </source>
</evidence>
<dbReference type="Gene3D" id="3.90.76.10">
    <property type="entry name" value="Dipeptide-binding Protein, Domain 1"/>
    <property type="match status" value="1"/>
</dbReference>
<gene>
    <name evidence="3" type="primary">dppA</name>
    <name evidence="3" type="ORF">GCM10007298_03410</name>
</gene>
<evidence type="ECO:0000256" key="1">
    <source>
        <dbReference type="SAM" id="SignalP"/>
    </source>
</evidence>
<dbReference type="EMBL" id="BMCS01000001">
    <property type="protein sequence ID" value="GGF10748.1"/>
    <property type="molecule type" value="Genomic_DNA"/>
</dbReference>
<dbReference type="Gene3D" id="3.10.105.10">
    <property type="entry name" value="Dipeptide-binding Protein, Domain 3"/>
    <property type="match status" value="1"/>
</dbReference>
<dbReference type="Pfam" id="PF00496">
    <property type="entry name" value="SBP_bac_5"/>
    <property type="match status" value="1"/>
</dbReference>
<protein>
    <submittedName>
        <fullName evidence="3">Peptide ABC transporter substrate-binding protein</fullName>
    </submittedName>
</protein>
<proteinExistence type="predicted"/>
<feature type="domain" description="Solute-binding protein family 5" evidence="2">
    <location>
        <begin position="77"/>
        <end position="456"/>
    </location>
</feature>
<sequence length="532" mass="57618">MTAVRLKKIAAIAGALVISAGVLAACGGSSSDSDLVRVNGSEPETGLITTTTNENGGGRIVDRLFTGLYYYDADGNPKPAMVDKLDTTDNKNYTITIKKGWKFTDGTEVKAHNFVDAWNFGAYTPNAQKQQSFFAPIAGYDEVSSENPTVKTMSGLKVVDDYTFTVALKQPAIDFKLGLGFTPFKPLPDVAFKDIKAFGENPVGNGPYKLQTWQHNVKADIVPNPDYPGENKAQNKGISFVFYTSLDTGYADLQSGNLDVLDTIPTSALRTYKQDLGDRAIDKATAQNQTITIPERLAHFGGQEGVLRRQAISMAIDRKQITTNIFQGSRNPSKDFTASSLPGFDGNLPGESNLEYNPTKAVALWNQANAIAPWSGKFVISTNYDGGHKEWTDAAANSIKNTLKIDAEGAGIPTFSQLRQQINDKTIQTAFRAGWQGDYPSMLEFLEPIFVTGGGSNDAGYSNPTFDAKVREAESQTSAEASYKVVGEAQQILLNDLPAIPMWDYVNNAGVNTGVKAAITWSGLPDYENITK</sequence>
<feature type="chain" id="PRO_5046888110" evidence="1">
    <location>
        <begin position="25"/>
        <end position="532"/>
    </location>
</feature>
<keyword evidence="4" id="KW-1185">Reference proteome</keyword>
<dbReference type="Gene3D" id="3.40.190.10">
    <property type="entry name" value="Periplasmic binding protein-like II"/>
    <property type="match status" value="1"/>
</dbReference>
<organism evidence="3 4">
    <name type="scientific">Williamsia phyllosphaerae</name>
    <dbReference type="NCBI Taxonomy" id="885042"/>
    <lineage>
        <taxon>Bacteria</taxon>
        <taxon>Bacillati</taxon>
        <taxon>Actinomycetota</taxon>
        <taxon>Actinomycetes</taxon>
        <taxon>Mycobacteriales</taxon>
        <taxon>Nocardiaceae</taxon>
        <taxon>Williamsia</taxon>
    </lineage>
</organism>
<dbReference type="InterPro" id="IPR000914">
    <property type="entry name" value="SBP_5_dom"/>
</dbReference>
<feature type="signal peptide" evidence="1">
    <location>
        <begin position="1"/>
        <end position="24"/>
    </location>
</feature>
<comment type="caution">
    <text evidence="3">The sequence shown here is derived from an EMBL/GenBank/DDBJ whole genome shotgun (WGS) entry which is preliminary data.</text>
</comment>
<accession>A0ABQ1U7H4</accession>
<dbReference type="SUPFAM" id="SSF53850">
    <property type="entry name" value="Periplasmic binding protein-like II"/>
    <property type="match status" value="1"/>
</dbReference>
<dbReference type="PIRSF" id="PIRSF002741">
    <property type="entry name" value="MppA"/>
    <property type="match status" value="1"/>
</dbReference>
<dbReference type="RefSeq" id="WP_188486332.1">
    <property type="nucleotide sequence ID" value="NZ_BMCS01000001.1"/>
</dbReference>
<dbReference type="Proteomes" id="UP000632454">
    <property type="component" value="Unassembled WGS sequence"/>
</dbReference>
<dbReference type="CDD" id="cd00995">
    <property type="entry name" value="PBP2_NikA_DppA_OppA_like"/>
    <property type="match status" value="1"/>
</dbReference>
<name>A0ABQ1U7H4_9NOCA</name>
<evidence type="ECO:0000313" key="3">
    <source>
        <dbReference type="EMBL" id="GGF10748.1"/>
    </source>
</evidence>
<dbReference type="PANTHER" id="PTHR30290:SF83">
    <property type="entry name" value="ABC TRANSPORTER SUBSTRATE-BINDING PROTEIN"/>
    <property type="match status" value="1"/>
</dbReference>
<dbReference type="InterPro" id="IPR030678">
    <property type="entry name" value="Peptide/Ni-bd"/>
</dbReference>
<dbReference type="PROSITE" id="PS51257">
    <property type="entry name" value="PROKAR_LIPOPROTEIN"/>
    <property type="match status" value="1"/>
</dbReference>
<dbReference type="InterPro" id="IPR039424">
    <property type="entry name" value="SBP_5"/>
</dbReference>
<dbReference type="PANTHER" id="PTHR30290">
    <property type="entry name" value="PERIPLASMIC BINDING COMPONENT OF ABC TRANSPORTER"/>
    <property type="match status" value="1"/>
</dbReference>